<dbReference type="PROSITE" id="PS51257">
    <property type="entry name" value="PROKAR_LIPOPROTEIN"/>
    <property type="match status" value="1"/>
</dbReference>
<dbReference type="InterPro" id="IPR011990">
    <property type="entry name" value="TPR-like_helical_dom_sf"/>
</dbReference>
<comment type="caution">
    <text evidence="1">The sequence shown here is derived from an EMBL/GenBank/DDBJ whole genome shotgun (WGS) entry which is preliminary data.</text>
</comment>
<protein>
    <submittedName>
        <fullName evidence="1">SusD/RagB family nutrient-binding outer membrane lipoprotein</fullName>
    </submittedName>
</protein>
<dbReference type="EMBL" id="VOHW01000016">
    <property type="protein sequence ID" value="TWV59138.1"/>
    <property type="molecule type" value="Genomic_DNA"/>
</dbReference>
<keyword evidence="1" id="KW-0449">Lipoprotein</keyword>
<gene>
    <name evidence="1" type="ORF">FSA05_19345</name>
</gene>
<dbReference type="Proteomes" id="UP000315827">
    <property type="component" value="Unassembled WGS sequence"/>
</dbReference>
<dbReference type="Gene3D" id="1.25.40.390">
    <property type="match status" value="2"/>
</dbReference>
<dbReference type="InterPro" id="IPR024302">
    <property type="entry name" value="SusD-like"/>
</dbReference>
<sequence length="647" mass="72727">MKINKLFIGLSILAGMGGMSSCSDFDEVNTDPSKAGIEYVKPQYALNKSISAAQMDPGTAERVVVYNWASAARICGEMTSYLAGGRYSDDFMATYYYPGITGWIKNATLAMQVADEAIPKDEHEKAFYANVKQFARVWRAYLISEFADNFGPYALDGFKGINPVFDSEKDVYYFILQDLTEAVAAINTSVEPKSEEAECDPALSYNAAKWIKYANSLRMRLAMRLSEVDPDKAKTEFEAAVKEDKILTLDDMFAVKEDPGWNDFSGVYTRSFDDQTLSATMANILTNLGGVSVTSQRADLASYVKEKNYLGLRFVDHFVPNTDNPTKQFWLDGLPENLDPRALKIFCLPDDEAAKNYIDKSSTTTAKSFNLLLDSKGEKKLNIDATCCWNGFPDGTRTAWSPINSMNELFSKDYGTVSTLPILGDDYCSGNNKRIFFAPWETYFLMAEAALYGWNAGMSAEAAYENGVRSSFEYFGVGEFASAYLNSEEYNRVGTSVKFTHTTEPKSVTMNYKDGYTNQTATMTYSYPDASKILYKGKKLNDQLTKIITQKYIAQTPYLALECWSDYRRLGLPFFNMIANEKTLTGSDMINTWTPEAYLQGQKWQYYPQRLRYPSTLSNADPENYQKALGLLGGDNTVMTPLWWSIH</sequence>
<dbReference type="RefSeq" id="WP_146376068.1">
    <property type="nucleotide sequence ID" value="NZ_VOHW01000016.1"/>
</dbReference>
<name>A0A5C6KC15_PARDI</name>
<organism evidence="1 2">
    <name type="scientific">Parabacteroides distasonis</name>
    <dbReference type="NCBI Taxonomy" id="823"/>
    <lineage>
        <taxon>Bacteria</taxon>
        <taxon>Pseudomonadati</taxon>
        <taxon>Bacteroidota</taxon>
        <taxon>Bacteroidia</taxon>
        <taxon>Bacteroidales</taxon>
        <taxon>Tannerellaceae</taxon>
        <taxon>Parabacteroides</taxon>
    </lineage>
</organism>
<dbReference type="SUPFAM" id="SSF48452">
    <property type="entry name" value="TPR-like"/>
    <property type="match status" value="1"/>
</dbReference>
<evidence type="ECO:0000313" key="1">
    <source>
        <dbReference type="EMBL" id="TWV59138.1"/>
    </source>
</evidence>
<proteinExistence type="predicted"/>
<accession>A0A5C6KC15</accession>
<reference evidence="1 2" key="1">
    <citation type="submission" date="2019-07" db="EMBL/GenBank/DDBJ databases">
        <title>Genome sequencing of Parabacteroides distasonis iSURF_7.</title>
        <authorList>
            <person name="Degefu H.N."/>
            <person name="Ruoff K.L."/>
            <person name="Price C.E."/>
            <person name="Valls R.A."/>
            <person name="O'Toole G.A."/>
        </authorList>
    </citation>
    <scope>NUCLEOTIDE SEQUENCE [LARGE SCALE GENOMIC DNA]</scope>
    <source>
        <strain evidence="1 2">CFPLTA003_1B</strain>
    </source>
</reference>
<dbReference type="AlphaFoldDB" id="A0A5C6KC15"/>
<evidence type="ECO:0000313" key="2">
    <source>
        <dbReference type="Proteomes" id="UP000315827"/>
    </source>
</evidence>
<dbReference type="Pfam" id="PF12741">
    <property type="entry name" value="SusD-like"/>
    <property type="match status" value="2"/>
</dbReference>